<dbReference type="Gene3D" id="3.90.190.10">
    <property type="entry name" value="Protein tyrosine phosphatase superfamily"/>
    <property type="match status" value="1"/>
</dbReference>
<protein>
    <submittedName>
        <fullName evidence="2">Uncharacterized protein</fullName>
    </submittedName>
</protein>
<dbReference type="AlphaFoldDB" id="A0A8S4NPE7"/>
<feature type="signal peptide" evidence="1">
    <location>
        <begin position="1"/>
        <end position="21"/>
    </location>
</feature>
<evidence type="ECO:0000256" key="1">
    <source>
        <dbReference type="SAM" id="SignalP"/>
    </source>
</evidence>
<organism evidence="2 3">
    <name type="scientific">Owenia fusiformis</name>
    <name type="common">Polychaete worm</name>
    <dbReference type="NCBI Taxonomy" id="6347"/>
    <lineage>
        <taxon>Eukaryota</taxon>
        <taxon>Metazoa</taxon>
        <taxon>Spiralia</taxon>
        <taxon>Lophotrochozoa</taxon>
        <taxon>Annelida</taxon>
        <taxon>Polychaeta</taxon>
        <taxon>Sedentaria</taxon>
        <taxon>Canalipalpata</taxon>
        <taxon>Sabellida</taxon>
        <taxon>Oweniida</taxon>
        <taxon>Oweniidae</taxon>
        <taxon>Owenia</taxon>
    </lineage>
</organism>
<accession>A0A8S4NPE7</accession>
<proteinExistence type="predicted"/>
<keyword evidence="1" id="KW-0732">Signal</keyword>
<dbReference type="InterPro" id="IPR029021">
    <property type="entry name" value="Prot-tyrosine_phosphatase-like"/>
</dbReference>
<feature type="chain" id="PRO_5035767263" evidence="1">
    <location>
        <begin position="22"/>
        <end position="346"/>
    </location>
</feature>
<dbReference type="EMBL" id="CAIIXF020000005">
    <property type="protein sequence ID" value="CAH1783486.1"/>
    <property type="molecule type" value="Genomic_DNA"/>
</dbReference>
<dbReference type="Proteomes" id="UP000749559">
    <property type="component" value="Unassembled WGS sequence"/>
</dbReference>
<sequence length="346" mass="38926">MYTMNPAVFILLIICAITIDAAFDANNPMRKTWWAKRIANDFYTAGRISARQIKYAQEDGFKSIISVINFTEPLTNGLEEFPTSTDCQEIAKNAGIRYEVVVPPSGNWKQDLEFVRLFTILADSLPKPLLVHCGVSYAATFSLLNYFANKYRNDSTFTPKVDGKTFFEIASMHGMNYNEPEFKQTVSLVTGEDISGNVAVPDIPMGQWWWPTWQIKPVYKNMFVAGQIHFTSLAGLNSTGFKSLINHRRGVTLSPNDPTPSQEEASLLNIRDQTGTYAEGGRQNITRLLATRIDPSRPNTYISNTSLVNYEARNQLEFGDDVGYNETMERQAVEAAGLKYYHHPTG</sequence>
<evidence type="ECO:0000313" key="3">
    <source>
        <dbReference type="Proteomes" id="UP000749559"/>
    </source>
</evidence>
<name>A0A8S4NPE7_OWEFU</name>
<gene>
    <name evidence="2" type="ORF">OFUS_LOCUS9826</name>
</gene>
<comment type="caution">
    <text evidence="2">The sequence shown here is derived from an EMBL/GenBank/DDBJ whole genome shotgun (WGS) entry which is preliminary data.</text>
</comment>
<evidence type="ECO:0000313" key="2">
    <source>
        <dbReference type="EMBL" id="CAH1783486.1"/>
    </source>
</evidence>
<dbReference type="OrthoDB" id="6123911at2759"/>
<reference evidence="2" key="1">
    <citation type="submission" date="2022-03" db="EMBL/GenBank/DDBJ databases">
        <authorList>
            <person name="Martin C."/>
        </authorList>
    </citation>
    <scope>NUCLEOTIDE SEQUENCE</scope>
</reference>
<dbReference type="SUPFAM" id="SSF52799">
    <property type="entry name" value="(Phosphotyrosine protein) phosphatases II"/>
    <property type="match status" value="1"/>
</dbReference>
<keyword evidence="3" id="KW-1185">Reference proteome</keyword>